<evidence type="ECO:0000313" key="1">
    <source>
        <dbReference type="EMBL" id="QAV35310.1"/>
    </source>
</evidence>
<name>A0A481N3X1_9POXV</name>
<dbReference type="EMBL" id="MK388121">
    <property type="protein sequence ID" value="QAV39197.1"/>
    <property type="molecule type" value="Genomic_DNA"/>
</dbReference>
<gene>
    <name evidence="1" type="primary">m153R</name>
</gene>
<dbReference type="EMBL" id="MK388098">
    <property type="protein sequence ID" value="QAV35310.1"/>
    <property type="molecule type" value="Genomic_DNA"/>
</dbReference>
<evidence type="ECO:0000313" key="7">
    <source>
        <dbReference type="EMBL" id="QAV39873.1"/>
    </source>
</evidence>
<dbReference type="Proteomes" id="UP000293733">
    <property type="component" value="Segment"/>
</dbReference>
<dbReference type="Proteomes" id="UP000292450">
    <property type="component" value="Segment"/>
</dbReference>
<evidence type="ECO:0000313" key="4">
    <source>
        <dbReference type="EMBL" id="QAV38690.1"/>
    </source>
</evidence>
<dbReference type="Proteomes" id="UP000291978">
    <property type="component" value="Segment"/>
</dbReference>
<dbReference type="EMBL" id="MK388112">
    <property type="protein sequence ID" value="QAV37676.1"/>
    <property type="molecule type" value="Genomic_DNA"/>
</dbReference>
<sequence length="11" mass="1179">MATVVNMDTVV</sequence>
<dbReference type="EMBL" id="MK388125">
    <property type="protein sequence ID" value="QAV39873.1"/>
    <property type="molecule type" value="Genomic_DNA"/>
</dbReference>
<proteinExistence type="predicted"/>
<dbReference type="EMBL" id="MK388118">
    <property type="protein sequence ID" value="QAV38690.1"/>
    <property type="molecule type" value="Genomic_DNA"/>
</dbReference>
<evidence type="ECO:0000313" key="9">
    <source>
        <dbReference type="Proteomes" id="UP000291978"/>
    </source>
</evidence>
<dbReference type="Proteomes" id="UP000292929">
    <property type="component" value="Segment"/>
</dbReference>
<evidence type="ECO:0000313" key="3">
    <source>
        <dbReference type="EMBL" id="QAV37676.1"/>
    </source>
</evidence>
<protein>
    <submittedName>
        <fullName evidence="1">M153R</fullName>
    </submittedName>
</protein>
<evidence type="ECO:0000313" key="10">
    <source>
        <dbReference type="Proteomes" id="UP000292524"/>
    </source>
</evidence>
<evidence type="ECO:0000313" key="6">
    <source>
        <dbReference type="EMBL" id="QAV39366.1"/>
    </source>
</evidence>
<accession>A0A481N3X1</accession>
<dbReference type="EMBL" id="MK388110">
    <property type="protein sequence ID" value="QAV37338.1"/>
    <property type="molecule type" value="Genomic_DNA"/>
</dbReference>
<dbReference type="Proteomes" id="UP000292524">
    <property type="component" value="Genome"/>
</dbReference>
<dbReference type="Proteomes" id="UP000291211">
    <property type="component" value="Genome"/>
</dbReference>
<evidence type="ECO:0000313" key="5">
    <source>
        <dbReference type="EMBL" id="QAV39197.1"/>
    </source>
</evidence>
<organism evidence="1 10">
    <name type="scientific">Myxoma virus</name>
    <dbReference type="NCBI Taxonomy" id="10273"/>
    <lineage>
        <taxon>Viruses</taxon>
        <taxon>Varidnaviria</taxon>
        <taxon>Bamfordvirae</taxon>
        <taxon>Nucleocytoviricota</taxon>
        <taxon>Pokkesviricetes</taxon>
        <taxon>Chitovirales</taxon>
        <taxon>Poxviridae</taxon>
        <taxon>Chordopoxvirinae</taxon>
        <taxon>Leporipoxvirus</taxon>
        <taxon>Leporipoxvirus myxoma</taxon>
    </lineage>
</organism>
<evidence type="ECO:0000313" key="8">
    <source>
        <dbReference type="Proteomes" id="UP000291211"/>
    </source>
</evidence>
<reference evidence="8 9" key="1">
    <citation type="journal article" date="2019" name="J. Virol.">
        <title>Punctuated evolution of myxoma virus: rapid and disjunct evolution of a recent viral lineage in Australia.</title>
        <authorList>
            <person name="Eden J.-S."/>
            <person name="Kerr P.J."/>
            <person name="Holmes E.C."/>
        </authorList>
    </citation>
    <scope>NUCLEOTIDE SEQUENCE [LARGE SCALE GENOMIC DNA]</scope>
    <source>
        <strain evidence="1">Aust/ACT/Acton/04-2014</strain>
        <strain evidence="3">Aust/ACT/Acton/07-2008</strain>
        <strain evidence="2">Aust/ACT/Acton/08-2014</strain>
        <strain evidence="7">Aust/ACT/Symonston/01-2016</strain>
        <strain evidence="6">Aust/NSW/Bluegums/04-2015</strain>
        <strain evidence="4">Aust/NSW/Deniliquin/02-2015</strain>
        <strain evidence="5">Aust/NSW/Murrumbateman/10-2014</strain>
    </source>
</reference>
<evidence type="ECO:0000313" key="2">
    <source>
        <dbReference type="EMBL" id="QAV37338.1"/>
    </source>
</evidence>
<dbReference type="EMBL" id="MK388122">
    <property type="protein sequence ID" value="QAV39366.1"/>
    <property type="molecule type" value="Genomic_DNA"/>
</dbReference>
<dbReference type="Proteomes" id="UP000292676">
    <property type="component" value="Segment"/>
</dbReference>